<comment type="caution">
    <text evidence="7">The sequence shown here is derived from an EMBL/GenBank/DDBJ whole genome shotgun (WGS) entry which is preliminary data.</text>
</comment>
<dbReference type="GO" id="GO:0003700">
    <property type="term" value="F:DNA-binding transcription factor activity"/>
    <property type="evidence" value="ECO:0007669"/>
    <property type="project" value="InterPro"/>
</dbReference>
<keyword evidence="3" id="KW-0597">Phosphoprotein</keyword>
<dbReference type="Pfam" id="PF12833">
    <property type="entry name" value="HTH_18"/>
    <property type="match status" value="1"/>
</dbReference>
<dbReference type="SUPFAM" id="SSF52172">
    <property type="entry name" value="CheY-like"/>
    <property type="match status" value="1"/>
</dbReference>
<accession>A0A543BAC8</accession>
<dbReference type="AlphaFoldDB" id="A0A543BAC8"/>
<dbReference type="Gene3D" id="1.10.10.60">
    <property type="entry name" value="Homeodomain-like"/>
    <property type="match status" value="1"/>
</dbReference>
<dbReference type="InterPro" id="IPR001789">
    <property type="entry name" value="Sig_transdc_resp-reg_receiver"/>
</dbReference>
<feature type="domain" description="HTH araC/xylS-type" evidence="5">
    <location>
        <begin position="178"/>
        <end position="277"/>
    </location>
</feature>
<reference evidence="7 8" key="1">
    <citation type="submission" date="2019-06" db="EMBL/GenBank/DDBJ databases">
        <title>Sequencing the genomes of 1000 actinobacteria strains.</title>
        <authorList>
            <person name="Klenk H.-P."/>
        </authorList>
    </citation>
    <scope>NUCLEOTIDE SEQUENCE [LARGE SCALE GENOMIC DNA]</scope>
    <source>
        <strain evidence="7 8">DSM 20169</strain>
    </source>
</reference>
<dbReference type="PROSITE" id="PS01124">
    <property type="entry name" value="HTH_ARAC_FAMILY_2"/>
    <property type="match status" value="1"/>
</dbReference>
<organism evidence="7 8">
    <name type="scientific">Microbacterium saperdae</name>
    <dbReference type="NCBI Taxonomy" id="69368"/>
    <lineage>
        <taxon>Bacteria</taxon>
        <taxon>Bacillati</taxon>
        <taxon>Actinomycetota</taxon>
        <taxon>Actinomycetes</taxon>
        <taxon>Micrococcales</taxon>
        <taxon>Microbacteriaceae</taxon>
        <taxon>Microbacterium</taxon>
    </lineage>
</organism>
<dbReference type="GO" id="GO:0043565">
    <property type="term" value="F:sequence-specific DNA binding"/>
    <property type="evidence" value="ECO:0007669"/>
    <property type="project" value="InterPro"/>
</dbReference>
<protein>
    <submittedName>
        <fullName evidence="7">Response regulator of citrate/malate metabolism</fullName>
    </submittedName>
</protein>
<dbReference type="SUPFAM" id="SSF46689">
    <property type="entry name" value="Homeodomain-like"/>
    <property type="match status" value="1"/>
</dbReference>
<dbReference type="InterPro" id="IPR018060">
    <property type="entry name" value="HTH_AraC"/>
</dbReference>
<dbReference type="Gene3D" id="3.40.50.2300">
    <property type="match status" value="1"/>
</dbReference>
<feature type="compositionally biased region" description="Basic and acidic residues" evidence="4">
    <location>
        <begin position="158"/>
        <end position="167"/>
    </location>
</feature>
<feature type="modified residue" description="4-aspartylphosphate" evidence="3">
    <location>
        <position position="56"/>
    </location>
</feature>
<dbReference type="InterPro" id="IPR011006">
    <property type="entry name" value="CheY-like_superfamily"/>
</dbReference>
<feature type="region of interest" description="Disordered" evidence="4">
    <location>
        <begin position="148"/>
        <end position="167"/>
    </location>
</feature>
<dbReference type="PANTHER" id="PTHR45526">
    <property type="entry name" value="TRANSCRIPTIONAL REGULATORY PROTEIN DPIA"/>
    <property type="match status" value="1"/>
</dbReference>
<evidence type="ECO:0000256" key="4">
    <source>
        <dbReference type="SAM" id="MobiDB-lite"/>
    </source>
</evidence>
<keyword evidence="2" id="KW-0804">Transcription</keyword>
<dbReference type="InterPro" id="IPR009057">
    <property type="entry name" value="Homeodomain-like_sf"/>
</dbReference>
<dbReference type="SMART" id="SM00448">
    <property type="entry name" value="REC"/>
    <property type="match status" value="1"/>
</dbReference>
<dbReference type="Proteomes" id="UP000317209">
    <property type="component" value="Unassembled WGS sequence"/>
</dbReference>
<feature type="domain" description="Response regulatory" evidence="6">
    <location>
        <begin position="5"/>
        <end position="122"/>
    </location>
</feature>
<dbReference type="SMART" id="SM00342">
    <property type="entry name" value="HTH_ARAC"/>
    <property type="match status" value="1"/>
</dbReference>
<evidence type="ECO:0000259" key="6">
    <source>
        <dbReference type="PROSITE" id="PS50110"/>
    </source>
</evidence>
<proteinExistence type="predicted"/>
<evidence type="ECO:0000313" key="8">
    <source>
        <dbReference type="Proteomes" id="UP000317209"/>
    </source>
</evidence>
<keyword evidence="8" id="KW-1185">Reference proteome</keyword>
<dbReference type="GO" id="GO:0000156">
    <property type="term" value="F:phosphorelay response regulator activity"/>
    <property type="evidence" value="ECO:0007669"/>
    <property type="project" value="TreeGrafter"/>
</dbReference>
<feature type="region of interest" description="Disordered" evidence="4">
    <location>
        <begin position="279"/>
        <end position="301"/>
    </location>
</feature>
<dbReference type="PROSITE" id="PS50110">
    <property type="entry name" value="RESPONSE_REGULATORY"/>
    <property type="match status" value="1"/>
</dbReference>
<keyword evidence="1" id="KW-0805">Transcription regulation</keyword>
<dbReference type="InterPro" id="IPR051271">
    <property type="entry name" value="2C-system_Tx_regulators"/>
</dbReference>
<dbReference type="Pfam" id="PF00072">
    <property type="entry name" value="Response_reg"/>
    <property type="match status" value="1"/>
</dbReference>
<gene>
    <name evidence="7" type="ORF">FB560_3270</name>
</gene>
<dbReference type="EMBL" id="VFOX01000002">
    <property type="protein sequence ID" value="TQL81794.1"/>
    <property type="molecule type" value="Genomic_DNA"/>
</dbReference>
<name>A0A543BAC8_9MICO</name>
<sequence>MGELEVLIVDDEPMAAELHRMFVDRTPGFVVMGVASSGEDALRTIRRRTPDVVLLDLQLPGISGAEVLHAVRRDHGDAIEVIAVTADHRASSVSQMRMLGVAHYLAKPFSVRELQKRLRSVARVRNTLSSRQQFSDQAEIDDVMRTAYAERSPAAPSRSDDPTREDIRVGHPLDALRERADRWIADQGHLHDAGLSVLAEALHVSVRQLQRAYARVDGSAQEALRDHRVGVAAMLLLGTERIATTEVARRTGFRSLRTMRRAFQDVLGAPPSRWRAIHESAATKEAVSRQEPDRRRPRGLE</sequence>
<evidence type="ECO:0000259" key="5">
    <source>
        <dbReference type="PROSITE" id="PS01124"/>
    </source>
</evidence>
<dbReference type="PANTHER" id="PTHR45526:SF1">
    <property type="entry name" value="TRANSCRIPTIONAL REGULATORY PROTEIN DCUR-RELATED"/>
    <property type="match status" value="1"/>
</dbReference>
<evidence type="ECO:0000313" key="7">
    <source>
        <dbReference type="EMBL" id="TQL81794.1"/>
    </source>
</evidence>
<evidence type="ECO:0000256" key="3">
    <source>
        <dbReference type="PROSITE-ProRule" id="PRU00169"/>
    </source>
</evidence>
<evidence type="ECO:0000256" key="2">
    <source>
        <dbReference type="ARBA" id="ARBA00023163"/>
    </source>
</evidence>
<evidence type="ECO:0000256" key="1">
    <source>
        <dbReference type="ARBA" id="ARBA00023015"/>
    </source>
</evidence>
<dbReference type="RefSeq" id="WP_170198187.1">
    <property type="nucleotide sequence ID" value="NZ_VFOX01000002.1"/>
</dbReference>